<name>A0ABR8N128_9BACL</name>
<dbReference type="Pfam" id="PF12715">
    <property type="entry name" value="Abhydrolase_7"/>
    <property type="match status" value="1"/>
</dbReference>
<gene>
    <name evidence="1" type="ORF">H8B09_22545</name>
</gene>
<evidence type="ECO:0000313" key="2">
    <source>
        <dbReference type="Proteomes" id="UP000609346"/>
    </source>
</evidence>
<dbReference type="GO" id="GO:0016787">
    <property type="term" value="F:hydrolase activity"/>
    <property type="evidence" value="ECO:0007669"/>
    <property type="project" value="UniProtKB-KW"/>
</dbReference>
<dbReference type="PANTHER" id="PTHR22946">
    <property type="entry name" value="DIENELACTONE HYDROLASE DOMAIN-CONTAINING PROTEIN-RELATED"/>
    <property type="match status" value="1"/>
</dbReference>
<keyword evidence="1" id="KW-0378">Hydrolase</keyword>
<proteinExistence type="predicted"/>
<accession>A0ABR8N128</accession>
<dbReference type="SUPFAM" id="SSF53474">
    <property type="entry name" value="alpha/beta-Hydrolases"/>
    <property type="match status" value="1"/>
</dbReference>
<dbReference type="InterPro" id="IPR029058">
    <property type="entry name" value="AB_hydrolase_fold"/>
</dbReference>
<dbReference type="RefSeq" id="WP_191205861.1">
    <property type="nucleotide sequence ID" value="NZ_JACXZA010000006.1"/>
</dbReference>
<dbReference type="InterPro" id="IPR050261">
    <property type="entry name" value="FrsA_esterase"/>
</dbReference>
<sequence>MRQADAVLVQWYEDQKVVREHKAAEQSSEERRSELLGLLRRSLGDFERTIAHEPVLLERTVCDGYIRERVELSAVQGLTFGAYVLIPDGASGQLPGVVAVHGHGYGSKQICGMTADGELDTTGTGGHSHFAIQLVKRGLIVIAPDVIGFGERRLASDQESDPNAPNSCYMMATKLLMLGRTLTGLRVTELFGALDYFLTRPDVDSTRIGIAGFSGGSVIGYTAAALDERIRAALLIGYPNTFKDSIWDIRHCICNYTPGVLAEAELPELLGLIAPRPLFLESGRRDPIFPAEGFGQAVSELQRLYGDANAEDRLAYDLFEGGHEVSGRQSFDWMKQQLEAVPNL</sequence>
<protein>
    <submittedName>
        <fullName evidence="1">Dienelactone hydrolase family protein</fullName>
    </submittedName>
</protein>
<dbReference type="Gene3D" id="3.40.50.1820">
    <property type="entry name" value="alpha/beta hydrolase"/>
    <property type="match status" value="1"/>
</dbReference>
<organism evidence="1 2">
    <name type="scientific">Paenibacillus terricola</name>
    <dbReference type="NCBI Taxonomy" id="2763503"/>
    <lineage>
        <taxon>Bacteria</taxon>
        <taxon>Bacillati</taxon>
        <taxon>Bacillota</taxon>
        <taxon>Bacilli</taxon>
        <taxon>Bacillales</taxon>
        <taxon>Paenibacillaceae</taxon>
        <taxon>Paenibacillus</taxon>
    </lineage>
</organism>
<dbReference type="Proteomes" id="UP000609346">
    <property type="component" value="Unassembled WGS sequence"/>
</dbReference>
<dbReference type="EMBL" id="JACXZA010000006">
    <property type="protein sequence ID" value="MBD3921565.1"/>
    <property type="molecule type" value="Genomic_DNA"/>
</dbReference>
<dbReference type="InterPro" id="IPR025890">
    <property type="entry name" value="Abhydrolase_bac"/>
</dbReference>
<comment type="caution">
    <text evidence="1">The sequence shown here is derived from an EMBL/GenBank/DDBJ whole genome shotgun (WGS) entry which is preliminary data.</text>
</comment>
<dbReference type="PANTHER" id="PTHR22946:SF8">
    <property type="entry name" value="ACETYL XYLAN ESTERASE DOMAIN-CONTAINING PROTEIN"/>
    <property type="match status" value="1"/>
</dbReference>
<keyword evidence="2" id="KW-1185">Reference proteome</keyword>
<reference evidence="1 2" key="1">
    <citation type="submission" date="2020-09" db="EMBL/GenBank/DDBJ databases">
        <title>Paenibacillus sp. strain PR3 16S rRNA gene Genome sequencing and assembly.</title>
        <authorList>
            <person name="Kim J."/>
        </authorList>
    </citation>
    <scope>NUCLEOTIDE SEQUENCE [LARGE SCALE GENOMIC DNA]</scope>
    <source>
        <strain evidence="1 2">PR3</strain>
    </source>
</reference>
<evidence type="ECO:0000313" key="1">
    <source>
        <dbReference type="EMBL" id="MBD3921565.1"/>
    </source>
</evidence>